<evidence type="ECO:0000313" key="3">
    <source>
        <dbReference type="Proteomes" id="UP000186108"/>
    </source>
</evidence>
<gene>
    <name evidence="2" type="ORF">R1CP_19130</name>
</gene>
<dbReference type="Proteomes" id="UP000186108">
    <property type="component" value="Chromosome"/>
</dbReference>
<evidence type="ECO:0000313" key="2">
    <source>
        <dbReference type="EMBL" id="ANS28510.1"/>
    </source>
</evidence>
<dbReference type="InterPro" id="IPR013207">
    <property type="entry name" value="LGFP"/>
</dbReference>
<reference evidence="2 3" key="1">
    <citation type="submission" date="2014-07" db="EMBL/GenBank/DDBJ databases">
        <authorList>
            <person name="Zhang J.E."/>
            <person name="Yang H."/>
            <person name="Guo J."/>
            <person name="Deng Z."/>
            <person name="Luo H."/>
            <person name="Luo M."/>
            <person name="Zhao B."/>
        </authorList>
    </citation>
    <scope>NUCLEOTIDE SEQUENCE [LARGE SCALE GENOMIC DNA]</scope>
    <source>
        <strain evidence="2 3">1CP</strain>
    </source>
</reference>
<feature type="region of interest" description="Disordered" evidence="1">
    <location>
        <begin position="241"/>
        <end position="281"/>
    </location>
</feature>
<name>A0A1B1K7C1_RHOOP</name>
<feature type="region of interest" description="Disordered" evidence="1">
    <location>
        <begin position="1"/>
        <end position="34"/>
    </location>
</feature>
<evidence type="ECO:0008006" key="4">
    <source>
        <dbReference type="Google" id="ProtNLM"/>
    </source>
</evidence>
<feature type="compositionally biased region" description="Basic and acidic residues" evidence="1">
    <location>
        <begin position="1"/>
        <end position="22"/>
    </location>
</feature>
<dbReference type="AlphaFoldDB" id="A0A1B1K7C1"/>
<dbReference type="PATRIC" id="fig|37919.13.peg.3982"/>
<organism evidence="2 3">
    <name type="scientific">Rhodococcus opacus</name>
    <name type="common">Nocardia opaca</name>
    <dbReference type="NCBI Taxonomy" id="37919"/>
    <lineage>
        <taxon>Bacteria</taxon>
        <taxon>Bacillati</taxon>
        <taxon>Actinomycetota</taxon>
        <taxon>Actinomycetes</taxon>
        <taxon>Mycobacteriales</taxon>
        <taxon>Nocardiaceae</taxon>
        <taxon>Rhodococcus</taxon>
    </lineage>
</organism>
<dbReference type="EMBL" id="CP009111">
    <property type="protein sequence ID" value="ANS28510.1"/>
    <property type="molecule type" value="Genomic_DNA"/>
</dbReference>
<feature type="compositionally biased region" description="Polar residues" evidence="1">
    <location>
        <begin position="270"/>
        <end position="281"/>
    </location>
</feature>
<dbReference type="Pfam" id="PF08310">
    <property type="entry name" value="LGFP"/>
    <property type="match status" value="2"/>
</dbReference>
<proteinExistence type="predicted"/>
<accession>A0A1B1K7C1</accession>
<sequence length="425" mass="46754">MRSDRQELPEGFTKEEADKAEVQEAQTLAASRSRNARSSATTALAAAAPTDCMNYWPRPDLWVCGAIRVKYDSLGGAGSFLLWPTSNELVNPDGFGRRQTFQNGPIYWSAASGAHPVVNHFFAAWQRNGWESGPLGYPTTDEIVNPDGLGRRQEFQNTAAIYWKLNEAYAVRGAIRDKWNTLGAEQGSLGYPSTDEINTYGEWTQFGTRMNEFEGGGLFFDPVSGFTRHGRWIPTDPFALPEDEDLGSLDSPGDTGAVTQSAPSAPGPTAMTTSTCPEGTNGYTGDKAKYNCIKRVRDAGGTWWNLRQGAPGGFGIEHYREDHHVEDAWVEGIVGRYFPERLSPTGSRWGWAHRYTVTDPNSTWDVFGLAVIMNAADVAASAGVDQQQFGLVTAYCYIPKKDENDKPVKIQHCPDPMPPGGPFYR</sequence>
<evidence type="ECO:0000256" key="1">
    <source>
        <dbReference type="SAM" id="MobiDB-lite"/>
    </source>
</evidence>
<protein>
    <recommendedName>
        <fullName evidence="4">LGFP repeat-containing protein</fullName>
    </recommendedName>
</protein>